<dbReference type="Proteomes" id="UP000049855">
    <property type="component" value="Unassembled WGS sequence"/>
</dbReference>
<dbReference type="InterPro" id="IPR001754">
    <property type="entry name" value="OMPdeCOase_dom"/>
</dbReference>
<evidence type="ECO:0000256" key="5">
    <source>
        <dbReference type="ARBA" id="ARBA00022975"/>
    </source>
</evidence>
<dbReference type="NCBIfam" id="NF001273">
    <property type="entry name" value="PRK00230.1"/>
    <property type="match status" value="1"/>
</dbReference>
<dbReference type="PROSITE" id="PS00156">
    <property type="entry name" value="OMPDECASE"/>
    <property type="match status" value="1"/>
</dbReference>
<feature type="binding site" evidence="9 11">
    <location>
        <position position="216"/>
    </location>
    <ligand>
        <name>substrate</name>
    </ligand>
</feature>
<dbReference type="EC" id="4.1.1.23" evidence="9"/>
<dbReference type="InterPro" id="IPR047596">
    <property type="entry name" value="OMPdecase_bac"/>
</dbReference>
<comment type="function">
    <text evidence="1 9">Catalyzes the decarboxylation of orotidine 5'-monophosphate (OMP) to uridine 5'-monophosphate (UMP).</text>
</comment>
<dbReference type="GO" id="GO:0004590">
    <property type="term" value="F:orotidine-5'-phosphate decarboxylase activity"/>
    <property type="evidence" value="ECO:0007669"/>
    <property type="project" value="UniProtKB-UniRule"/>
</dbReference>
<evidence type="ECO:0000313" key="14">
    <source>
        <dbReference type="EMBL" id="CQR73505.1"/>
    </source>
</evidence>
<keyword evidence="6 9" id="KW-0456">Lyase</keyword>
<feature type="binding site" evidence="9 11">
    <location>
        <position position="187"/>
    </location>
    <ligand>
        <name>substrate</name>
    </ligand>
</feature>
<feature type="binding site" evidence="9 11">
    <location>
        <position position="35"/>
    </location>
    <ligand>
        <name>substrate</name>
    </ligand>
</feature>
<feature type="active site" description="Proton donor" evidence="9">
    <location>
        <position position="64"/>
    </location>
</feature>
<evidence type="ECO:0000256" key="10">
    <source>
        <dbReference type="PIRSR" id="PIRSR614732-1"/>
    </source>
</evidence>
<evidence type="ECO:0000256" key="2">
    <source>
        <dbReference type="ARBA" id="ARBA00004861"/>
    </source>
</evidence>
<keyword evidence="5 9" id="KW-0665">Pyrimidine biosynthesis</keyword>
<dbReference type="GO" id="GO:0005829">
    <property type="term" value="C:cytosol"/>
    <property type="evidence" value="ECO:0007669"/>
    <property type="project" value="TreeGrafter"/>
</dbReference>
<dbReference type="GO" id="GO:0044205">
    <property type="term" value="P:'de novo' UMP biosynthetic process"/>
    <property type="evidence" value="ECO:0007669"/>
    <property type="project" value="UniProtKB-UniRule"/>
</dbReference>
<dbReference type="FunFam" id="3.20.20.70:FF:000015">
    <property type="entry name" value="Orotidine 5'-phosphate decarboxylase"/>
    <property type="match status" value="1"/>
</dbReference>
<evidence type="ECO:0000256" key="12">
    <source>
        <dbReference type="RuleBase" id="RU000512"/>
    </source>
</evidence>
<evidence type="ECO:0000259" key="13">
    <source>
        <dbReference type="SMART" id="SM00934"/>
    </source>
</evidence>
<feature type="binding site" evidence="9 11">
    <location>
        <position position="217"/>
    </location>
    <ligand>
        <name>substrate</name>
    </ligand>
</feature>
<feature type="domain" description="Orotidine 5'-phosphate decarboxylase" evidence="13">
    <location>
        <begin position="7"/>
        <end position="232"/>
    </location>
</feature>
<dbReference type="InterPro" id="IPR014732">
    <property type="entry name" value="OMPdecase"/>
</dbReference>
<dbReference type="InterPro" id="IPR011060">
    <property type="entry name" value="RibuloseP-bd_barrel"/>
</dbReference>
<evidence type="ECO:0000313" key="15">
    <source>
        <dbReference type="Proteomes" id="UP000049855"/>
    </source>
</evidence>
<keyword evidence="4 9" id="KW-0210">Decarboxylase</keyword>
<dbReference type="UniPathway" id="UPA00070">
    <property type="reaction ID" value="UER00120"/>
</dbReference>
<comment type="similarity">
    <text evidence="8 9">Belongs to the OMP decarboxylase family. Type 1 subfamily.</text>
</comment>
<accession>A0A0U1L1T8</accession>
<evidence type="ECO:0000256" key="9">
    <source>
        <dbReference type="HAMAP-Rule" id="MF_01200"/>
    </source>
</evidence>
<feature type="active site" description="For OMPdecase activity" evidence="10">
    <location>
        <position position="62"/>
    </location>
</feature>
<dbReference type="HAMAP" id="MF_01200_B">
    <property type="entry name" value="OMPdecase_type1_B"/>
    <property type="match status" value="1"/>
</dbReference>
<dbReference type="SUPFAM" id="SSF51366">
    <property type="entry name" value="Ribulose-phoshate binding barrel"/>
    <property type="match status" value="1"/>
</dbReference>
<organism evidence="14 15">
    <name type="scientific">Sporomusa ovata</name>
    <dbReference type="NCBI Taxonomy" id="2378"/>
    <lineage>
        <taxon>Bacteria</taxon>
        <taxon>Bacillati</taxon>
        <taxon>Bacillota</taxon>
        <taxon>Negativicutes</taxon>
        <taxon>Selenomonadales</taxon>
        <taxon>Sporomusaceae</taxon>
        <taxon>Sporomusa</taxon>
    </lineage>
</organism>
<gene>
    <name evidence="9" type="primary">pyrF</name>
    <name evidence="14" type="ORF">SpAn4DRAFT_5166</name>
</gene>
<feature type="binding site" evidence="9 11">
    <location>
        <position position="13"/>
    </location>
    <ligand>
        <name>substrate</name>
    </ligand>
</feature>
<sequence length="239" mass="25559">MEQVRNRLIVALDFASMAEVRELVESLGDAVSYYKVGMQLFYAVGMECLTYLREQGKDVFLDLKMHDIPNTVAQGAASLTRLGAAMINVQASGGPAMMRAAAKQVAETAASLNIPRPKLIAVTVLTSMNDTEWAALRSSFSIPEQVVHLAKLAQEAGLDGVVASPQEAERIREACGEDFAIVTPGVRPQGAALNDQSRVAIPADALKAGAHYLVVGRPITKAENPRAAALSILEEMRNA</sequence>
<dbReference type="SMART" id="SM00934">
    <property type="entry name" value="OMPdecase"/>
    <property type="match status" value="1"/>
</dbReference>
<evidence type="ECO:0000256" key="4">
    <source>
        <dbReference type="ARBA" id="ARBA00022793"/>
    </source>
</evidence>
<dbReference type="Gene3D" id="3.20.20.70">
    <property type="entry name" value="Aldolase class I"/>
    <property type="match status" value="1"/>
</dbReference>
<feature type="binding site" evidence="9">
    <location>
        <begin position="62"/>
        <end position="71"/>
    </location>
    <ligand>
        <name>substrate</name>
    </ligand>
</feature>
<evidence type="ECO:0000256" key="11">
    <source>
        <dbReference type="PIRSR" id="PIRSR614732-2"/>
    </source>
</evidence>
<dbReference type="NCBIfam" id="TIGR01740">
    <property type="entry name" value="pyrF"/>
    <property type="match status" value="1"/>
</dbReference>
<dbReference type="Pfam" id="PF00215">
    <property type="entry name" value="OMPdecase"/>
    <property type="match status" value="1"/>
</dbReference>
<name>A0A0U1L1T8_9FIRM</name>
<reference evidence="15" key="1">
    <citation type="submission" date="2015-03" db="EMBL/GenBank/DDBJ databases">
        <authorList>
            <person name="Nijsse Bart"/>
        </authorList>
    </citation>
    <scope>NUCLEOTIDE SEQUENCE [LARGE SCALE GENOMIC DNA]</scope>
</reference>
<dbReference type="PANTHER" id="PTHR32119:SF2">
    <property type="entry name" value="OROTIDINE 5'-PHOSPHATE DECARBOXYLASE"/>
    <property type="match status" value="1"/>
</dbReference>
<dbReference type="EMBL" id="CTRP01000013">
    <property type="protein sequence ID" value="CQR73505.1"/>
    <property type="molecule type" value="Genomic_DNA"/>
</dbReference>
<comment type="subunit">
    <text evidence="3 9">Homodimer.</text>
</comment>
<feature type="active site" description="For OMPdecase activity" evidence="10">
    <location>
        <position position="64"/>
    </location>
</feature>
<dbReference type="GO" id="GO:0006207">
    <property type="term" value="P:'de novo' pyrimidine nucleobase biosynthetic process"/>
    <property type="evidence" value="ECO:0007669"/>
    <property type="project" value="InterPro"/>
</dbReference>
<evidence type="ECO:0000256" key="3">
    <source>
        <dbReference type="ARBA" id="ARBA00011738"/>
    </source>
</evidence>
<dbReference type="AlphaFoldDB" id="A0A0U1L1T8"/>
<comment type="catalytic activity">
    <reaction evidence="7 9 12">
        <text>orotidine 5'-phosphate + H(+) = UMP + CO2</text>
        <dbReference type="Rhea" id="RHEA:11596"/>
        <dbReference type="ChEBI" id="CHEBI:15378"/>
        <dbReference type="ChEBI" id="CHEBI:16526"/>
        <dbReference type="ChEBI" id="CHEBI:57538"/>
        <dbReference type="ChEBI" id="CHEBI:57865"/>
        <dbReference type="EC" id="4.1.1.23"/>
    </reaction>
</comment>
<comment type="pathway">
    <text evidence="2 9 12">Pyrimidine metabolism; UMP biosynthesis via de novo pathway; UMP from orotate: step 2/2.</text>
</comment>
<feature type="active site" description="For OMPdecase activity" evidence="10">
    <location>
        <position position="67"/>
    </location>
</feature>
<evidence type="ECO:0000256" key="8">
    <source>
        <dbReference type="ARBA" id="ARBA00061012"/>
    </source>
</evidence>
<evidence type="ECO:0000256" key="1">
    <source>
        <dbReference type="ARBA" id="ARBA00002356"/>
    </source>
</evidence>
<proteinExistence type="inferred from homology"/>
<evidence type="ECO:0000256" key="7">
    <source>
        <dbReference type="ARBA" id="ARBA00049157"/>
    </source>
</evidence>
<evidence type="ECO:0000256" key="6">
    <source>
        <dbReference type="ARBA" id="ARBA00023239"/>
    </source>
</evidence>
<protein>
    <recommendedName>
        <fullName evidence="9">Orotidine 5'-phosphate decarboxylase</fullName>
        <ecNumber evidence="9">4.1.1.23</ecNumber>
    </recommendedName>
    <alternativeName>
        <fullName evidence="9">OMP decarboxylase</fullName>
        <shortName evidence="9">OMPDCase</shortName>
        <shortName evidence="9">OMPdecase</shortName>
    </alternativeName>
</protein>
<dbReference type="InterPro" id="IPR018089">
    <property type="entry name" value="OMPdecase_AS"/>
</dbReference>
<dbReference type="PANTHER" id="PTHR32119">
    <property type="entry name" value="OROTIDINE 5'-PHOSPHATE DECARBOXYLASE"/>
    <property type="match status" value="1"/>
</dbReference>
<dbReference type="CDD" id="cd04725">
    <property type="entry name" value="OMP_decarboxylase_like"/>
    <property type="match status" value="1"/>
</dbReference>
<keyword evidence="15" id="KW-1185">Reference proteome</keyword>
<feature type="binding site" evidence="9 11">
    <location>
        <position position="126"/>
    </location>
    <ligand>
        <name>substrate</name>
    </ligand>
</feature>
<dbReference type="RefSeq" id="WP_021171470.1">
    <property type="nucleotide sequence ID" value="NZ_CTRP01000013.1"/>
</dbReference>
<dbReference type="InterPro" id="IPR013785">
    <property type="entry name" value="Aldolase_TIM"/>
</dbReference>
<feature type="binding site" evidence="9 11">
    <location>
        <position position="196"/>
    </location>
    <ligand>
        <name>substrate</name>
    </ligand>
</feature>